<name>A0A1Q9ECF7_SYMMI</name>
<protein>
    <submittedName>
        <fullName evidence="1">Uncharacterized protein</fullName>
    </submittedName>
</protein>
<accession>A0A1Q9ECF7</accession>
<evidence type="ECO:0000313" key="1">
    <source>
        <dbReference type="EMBL" id="OLQ05071.1"/>
    </source>
</evidence>
<dbReference type="EMBL" id="LSRX01000195">
    <property type="protein sequence ID" value="OLQ05071.1"/>
    <property type="molecule type" value="Genomic_DNA"/>
</dbReference>
<dbReference type="Proteomes" id="UP000186817">
    <property type="component" value="Unassembled WGS sequence"/>
</dbReference>
<reference evidence="1 2" key="1">
    <citation type="submission" date="2016-02" db="EMBL/GenBank/DDBJ databases">
        <title>Genome analysis of coral dinoflagellate symbionts highlights evolutionary adaptations to a symbiotic lifestyle.</title>
        <authorList>
            <person name="Aranda M."/>
            <person name="Li Y."/>
            <person name="Liew Y.J."/>
            <person name="Baumgarten S."/>
            <person name="Simakov O."/>
            <person name="Wilson M."/>
            <person name="Piel J."/>
            <person name="Ashoor H."/>
            <person name="Bougouffa S."/>
            <person name="Bajic V.B."/>
            <person name="Ryu T."/>
            <person name="Ravasi T."/>
            <person name="Bayer T."/>
            <person name="Micklem G."/>
            <person name="Kim H."/>
            <person name="Bhak J."/>
            <person name="Lajeunesse T.C."/>
            <person name="Voolstra C.R."/>
        </authorList>
    </citation>
    <scope>NUCLEOTIDE SEQUENCE [LARGE SCALE GENOMIC DNA]</scope>
    <source>
        <strain evidence="1 2">CCMP2467</strain>
    </source>
</reference>
<dbReference type="AlphaFoldDB" id="A0A1Q9ECF7"/>
<organism evidence="1 2">
    <name type="scientific">Symbiodinium microadriaticum</name>
    <name type="common">Dinoflagellate</name>
    <name type="synonym">Zooxanthella microadriatica</name>
    <dbReference type="NCBI Taxonomy" id="2951"/>
    <lineage>
        <taxon>Eukaryota</taxon>
        <taxon>Sar</taxon>
        <taxon>Alveolata</taxon>
        <taxon>Dinophyceae</taxon>
        <taxon>Suessiales</taxon>
        <taxon>Symbiodiniaceae</taxon>
        <taxon>Symbiodinium</taxon>
    </lineage>
</organism>
<gene>
    <name evidence="1" type="ORF">AK812_SmicGene11817</name>
</gene>
<comment type="caution">
    <text evidence="1">The sequence shown here is derived from an EMBL/GenBank/DDBJ whole genome shotgun (WGS) entry which is preliminary data.</text>
</comment>
<dbReference type="OrthoDB" id="426867at2759"/>
<keyword evidence="2" id="KW-1185">Reference proteome</keyword>
<proteinExistence type="predicted"/>
<evidence type="ECO:0000313" key="2">
    <source>
        <dbReference type="Proteomes" id="UP000186817"/>
    </source>
</evidence>
<sequence length="320" mass="33307">MAVSAKVPAIPFLNLGLGGWEVQALMAMIAPNAAWPGSGTSQAAQAMPQAMPKAMLQPAAHGMPVSQVRAPCATSGAPMSLTGTWQNVAAAGTMPAVQARQVLPQQVPYASGMGGQLPPAMWPQNPSAAVPVRLLAGSSPDIVFNPGDKVQLRGHAANPDYEGKIYTVEGQDELGVVQVTHKVMENAVSRMCFNAAHLELVTAVGDLPPEEPEIAPESKDASCSGLKVGDTVQISGLGHHDGRLCTVVSADDRQPTMRVKFVDCQDMLELAPSYLTLIEPAKASSVDASVERVGVKGEGGIKVGDQVIILAPPHHKGKAN</sequence>